<dbReference type="Pfam" id="PF01841">
    <property type="entry name" value="Transglut_core"/>
    <property type="match status" value="1"/>
</dbReference>
<dbReference type="InterPro" id="IPR002931">
    <property type="entry name" value="Transglutaminase-like"/>
</dbReference>
<reference evidence="2 3" key="1">
    <citation type="submission" date="2020-12" db="EMBL/GenBank/DDBJ databases">
        <title>Sphingomonas sp.</title>
        <authorList>
            <person name="Kim M.K."/>
        </authorList>
    </citation>
    <scope>NUCLEOTIDE SEQUENCE [LARGE SCALE GENOMIC DNA]</scope>
    <source>
        <strain evidence="2 3">BT552</strain>
    </source>
</reference>
<evidence type="ECO:0000313" key="3">
    <source>
        <dbReference type="Proteomes" id="UP000763641"/>
    </source>
</evidence>
<comment type="caution">
    <text evidence="2">The sequence shown here is derived from an EMBL/GenBank/DDBJ whole genome shotgun (WGS) entry which is preliminary data.</text>
</comment>
<dbReference type="RefSeq" id="WP_204196002.1">
    <property type="nucleotide sequence ID" value="NZ_JAFEMC010000001.1"/>
</dbReference>
<sequence>MRLSIDHRTVYRFTEPQARLVQMLRVNPQNSHDQTVASWRIDVDHDARMREGRDGFGNAVTMLYVDGPVEAIKIAVQGEVVTSHSDGVLHGVHEPLPPAVFQRSTPKTAIDETLAAFARDATKGAEPHRALHRLNATVKEGFAVERGRGQPGVTAAATMARRSGTARDLAHVFVAGARSLGIPARYVSGYRLGGGAHRPAPHGWAEAWCEDIGWIGFDPCTGLSPEDGYVRVAIGLDSIGAAPVAGSRLGEGEEELDVDVTVLREE</sequence>
<protein>
    <submittedName>
        <fullName evidence="2">Transglutaminase family protein</fullName>
    </submittedName>
</protein>
<accession>A0ABS2D4P4</accession>
<dbReference type="Proteomes" id="UP000763641">
    <property type="component" value="Unassembled WGS sequence"/>
</dbReference>
<dbReference type="PANTHER" id="PTHR33490:SF6">
    <property type="entry name" value="SLL1049 PROTEIN"/>
    <property type="match status" value="1"/>
</dbReference>
<evidence type="ECO:0000313" key="2">
    <source>
        <dbReference type="EMBL" id="MBM6575890.1"/>
    </source>
</evidence>
<dbReference type="SUPFAM" id="SSF54001">
    <property type="entry name" value="Cysteine proteinases"/>
    <property type="match status" value="1"/>
</dbReference>
<proteinExistence type="predicted"/>
<dbReference type="Pfam" id="PF08379">
    <property type="entry name" value="Bact_transglu_N"/>
    <property type="match status" value="1"/>
</dbReference>
<dbReference type="SMART" id="SM00460">
    <property type="entry name" value="TGc"/>
    <property type="match status" value="1"/>
</dbReference>
<name>A0ABS2D4P4_9SPHN</name>
<dbReference type="Gene3D" id="3.10.620.30">
    <property type="match status" value="1"/>
</dbReference>
<evidence type="ECO:0000259" key="1">
    <source>
        <dbReference type="SMART" id="SM00460"/>
    </source>
</evidence>
<dbReference type="InterPro" id="IPR013589">
    <property type="entry name" value="Bac_transglu_N"/>
</dbReference>
<organism evidence="2 3">
    <name type="scientific">Sphingomonas longa</name>
    <dbReference type="NCBI Taxonomy" id="2778730"/>
    <lineage>
        <taxon>Bacteria</taxon>
        <taxon>Pseudomonadati</taxon>
        <taxon>Pseudomonadota</taxon>
        <taxon>Alphaproteobacteria</taxon>
        <taxon>Sphingomonadales</taxon>
        <taxon>Sphingomonadaceae</taxon>
        <taxon>Sphingomonas</taxon>
    </lineage>
</organism>
<dbReference type="PANTHER" id="PTHR33490">
    <property type="entry name" value="BLR5614 PROTEIN-RELATED"/>
    <property type="match status" value="1"/>
</dbReference>
<dbReference type="EMBL" id="JAFEMC010000001">
    <property type="protein sequence ID" value="MBM6575890.1"/>
    <property type="molecule type" value="Genomic_DNA"/>
</dbReference>
<dbReference type="InterPro" id="IPR038765">
    <property type="entry name" value="Papain-like_cys_pep_sf"/>
</dbReference>
<feature type="domain" description="Transglutaminase-like" evidence="1">
    <location>
        <begin position="158"/>
        <end position="221"/>
    </location>
</feature>
<gene>
    <name evidence="2" type="ORF">ILT43_05860</name>
</gene>
<keyword evidence="3" id="KW-1185">Reference proteome</keyword>